<sequence>MEHEKQTDEQWNAHKEEQLLREIQQLEEDILEVKHGVSRGVLEDQLHEHRGFLQNVREKRYR</sequence>
<proteinExistence type="predicted"/>
<evidence type="ECO:0000313" key="1">
    <source>
        <dbReference type="EMBL" id="MCP8969550.1"/>
    </source>
</evidence>
<gene>
    <name evidence="1" type="ORF">NK662_13525</name>
</gene>
<accession>A0AA42BPU4</accession>
<dbReference type="AlphaFoldDB" id="A0AA42BPU4"/>
<dbReference type="EMBL" id="JANCLT010000006">
    <property type="protein sequence ID" value="MCP8969550.1"/>
    <property type="molecule type" value="Genomic_DNA"/>
</dbReference>
<dbReference type="Proteomes" id="UP001156102">
    <property type="component" value="Unassembled WGS sequence"/>
</dbReference>
<comment type="caution">
    <text evidence="1">The sequence shown here is derived from an EMBL/GenBank/DDBJ whole genome shotgun (WGS) entry which is preliminary data.</text>
</comment>
<name>A0AA42BPU4_9BACI</name>
<reference evidence="1" key="1">
    <citation type="submission" date="2022-07" db="EMBL/GenBank/DDBJ databases">
        <authorList>
            <person name="Li W.-J."/>
            <person name="Deng Q.-Q."/>
        </authorList>
    </citation>
    <scope>NUCLEOTIDE SEQUENCE</scope>
    <source>
        <strain evidence="1">SYSU M60031</strain>
    </source>
</reference>
<protein>
    <submittedName>
        <fullName evidence="1">Uncharacterized protein</fullName>
    </submittedName>
</protein>
<keyword evidence="2" id="KW-1185">Reference proteome</keyword>
<evidence type="ECO:0000313" key="2">
    <source>
        <dbReference type="Proteomes" id="UP001156102"/>
    </source>
</evidence>
<organism evidence="1 2">
    <name type="scientific">Ectobacillus ponti</name>
    <dbReference type="NCBI Taxonomy" id="2961894"/>
    <lineage>
        <taxon>Bacteria</taxon>
        <taxon>Bacillati</taxon>
        <taxon>Bacillota</taxon>
        <taxon>Bacilli</taxon>
        <taxon>Bacillales</taxon>
        <taxon>Bacillaceae</taxon>
        <taxon>Ectobacillus</taxon>
    </lineage>
</organism>
<dbReference type="RefSeq" id="WP_254759470.1">
    <property type="nucleotide sequence ID" value="NZ_JANCLT010000006.1"/>
</dbReference>